<dbReference type="InterPro" id="IPR025643">
    <property type="entry name" value="R2K_3"/>
</dbReference>
<dbReference type="EMBL" id="JADOUF010000001">
    <property type="protein sequence ID" value="MBG6141630.1"/>
    <property type="molecule type" value="Genomic_DNA"/>
</dbReference>
<evidence type="ECO:0000259" key="1">
    <source>
        <dbReference type="Pfam" id="PF14243"/>
    </source>
</evidence>
<protein>
    <recommendedName>
        <fullName evidence="1">ATP-grasp domain-containing protein</fullName>
    </recommendedName>
</protein>
<gene>
    <name evidence="2" type="ORF">IW245_007824</name>
</gene>
<dbReference type="AlphaFoldDB" id="A0A8J7KKT5"/>
<evidence type="ECO:0000313" key="3">
    <source>
        <dbReference type="Proteomes" id="UP000622552"/>
    </source>
</evidence>
<name>A0A8J7KKT5_9ACTN</name>
<keyword evidence="3" id="KW-1185">Reference proteome</keyword>
<evidence type="ECO:0000313" key="2">
    <source>
        <dbReference type="EMBL" id="MBG6141630.1"/>
    </source>
</evidence>
<organism evidence="2 3">
    <name type="scientific">Longispora fulva</name>
    <dbReference type="NCBI Taxonomy" id="619741"/>
    <lineage>
        <taxon>Bacteria</taxon>
        <taxon>Bacillati</taxon>
        <taxon>Actinomycetota</taxon>
        <taxon>Actinomycetes</taxon>
        <taxon>Micromonosporales</taxon>
        <taxon>Micromonosporaceae</taxon>
        <taxon>Longispora</taxon>
    </lineage>
</organism>
<reference evidence="2" key="1">
    <citation type="submission" date="2020-11" db="EMBL/GenBank/DDBJ databases">
        <title>Sequencing the genomes of 1000 actinobacteria strains.</title>
        <authorList>
            <person name="Klenk H.-P."/>
        </authorList>
    </citation>
    <scope>NUCLEOTIDE SEQUENCE</scope>
    <source>
        <strain evidence="2">DSM 45356</strain>
    </source>
</reference>
<feature type="domain" description="ATP-grasp" evidence="1">
    <location>
        <begin position="137"/>
        <end position="294"/>
    </location>
</feature>
<dbReference type="Proteomes" id="UP000622552">
    <property type="component" value="Unassembled WGS sequence"/>
</dbReference>
<sequence length="299" mass="31842">MFLYCADPLRPRRVDPHFAAEAQAVGDLGGTVALLDHDALLGGDPREATRRVPRDLGPVWYRGWMIPTRHYTALEQALAERGATLSTDAAGYRSAHELPGWYDAFADVTPASVWLALEPGSEVTPEDVAALAARLPAGPGLVKDYVKSRKHEWVTACHIPDLADTAAAHRVVSRFVELQDTDLAGGVVLRSFEDLRAPSGGPAPGGPGARAAEARVWWLDGEPVLTGPHPDTPDQAVAPDLSAVGPLVAAFGFRFVTTDLAQRSDGVWRLIEVGDAQVSDLPAGLDPARLVRALHGTPA</sequence>
<accession>A0A8J7KKT5</accession>
<dbReference type="RefSeq" id="WP_197008020.1">
    <property type="nucleotide sequence ID" value="NZ_BONS01000013.1"/>
</dbReference>
<dbReference type="Pfam" id="PF14243">
    <property type="entry name" value="R2K_3"/>
    <property type="match status" value="1"/>
</dbReference>
<comment type="caution">
    <text evidence="2">The sequence shown here is derived from an EMBL/GenBank/DDBJ whole genome shotgun (WGS) entry which is preliminary data.</text>
</comment>
<proteinExistence type="predicted"/>